<name>A0ABW3DWG7_9ACTN</name>
<proteinExistence type="predicted"/>
<dbReference type="InterPro" id="IPR013780">
    <property type="entry name" value="Glyco_hydro_b"/>
</dbReference>
<protein>
    <submittedName>
        <fullName evidence="3">Beta-galactosidase C-terminal domain</fullName>
    </submittedName>
</protein>
<evidence type="ECO:0000259" key="2">
    <source>
        <dbReference type="Pfam" id="PF08533"/>
    </source>
</evidence>
<dbReference type="InterPro" id="IPR013739">
    <property type="entry name" value="Beta_galactosidase_C"/>
</dbReference>
<accession>A0ABW3DWG7</accession>
<gene>
    <name evidence="3" type="ORF">ACFQ08_26795</name>
</gene>
<dbReference type="Proteomes" id="UP001597024">
    <property type="component" value="Unassembled WGS sequence"/>
</dbReference>
<dbReference type="EMBL" id="JBHTHX010001211">
    <property type="protein sequence ID" value="MFD0888165.1"/>
    <property type="molecule type" value="Genomic_DNA"/>
</dbReference>
<dbReference type="InterPro" id="IPR029062">
    <property type="entry name" value="Class_I_gatase-like"/>
</dbReference>
<dbReference type="SUPFAM" id="SSF52317">
    <property type="entry name" value="Class I glutamine amidotransferase-like"/>
    <property type="match status" value="1"/>
</dbReference>
<keyword evidence="4" id="KW-1185">Reference proteome</keyword>
<evidence type="ECO:0000313" key="3">
    <source>
        <dbReference type="EMBL" id="MFD0888165.1"/>
    </source>
</evidence>
<dbReference type="PANTHER" id="PTHR36447:SF1">
    <property type="entry name" value="BETA-GALACTOSIDASE GANA"/>
    <property type="match status" value="1"/>
</dbReference>
<dbReference type="PANTHER" id="PTHR36447">
    <property type="entry name" value="BETA-GALACTOSIDASE GANA"/>
    <property type="match status" value="1"/>
</dbReference>
<comment type="caution">
    <text evidence="3">The sequence shown here is derived from an EMBL/GenBank/DDBJ whole genome shotgun (WGS) entry which is preliminary data.</text>
</comment>
<dbReference type="Pfam" id="PF08533">
    <property type="entry name" value="Glyco_hydro_42C"/>
    <property type="match status" value="1"/>
</dbReference>
<reference evidence="4" key="1">
    <citation type="journal article" date="2019" name="Int. J. Syst. Evol. Microbiol.">
        <title>The Global Catalogue of Microorganisms (GCM) 10K type strain sequencing project: providing services to taxonomists for standard genome sequencing and annotation.</title>
        <authorList>
            <consortium name="The Broad Institute Genomics Platform"/>
            <consortium name="The Broad Institute Genome Sequencing Center for Infectious Disease"/>
            <person name="Wu L."/>
            <person name="Ma J."/>
        </authorList>
    </citation>
    <scope>NUCLEOTIDE SEQUENCE [LARGE SCALE GENOMIC DNA]</scope>
    <source>
        <strain evidence="4">CCUG 62974</strain>
    </source>
</reference>
<dbReference type="InterPro" id="IPR013738">
    <property type="entry name" value="Beta_galactosidase_Trimer"/>
</dbReference>
<feature type="domain" description="Beta-galactosidase trimerisation" evidence="1">
    <location>
        <begin position="3"/>
        <end position="48"/>
    </location>
</feature>
<sequence>AVPARTWAEWLRVEDAEVVARYEGGDLDGQAAITRRGNATYLGCLPEDVTPVLTEVLAAAGVEPVAVVPEGVEATRRGDHLFLLNHTTDPARVDLAEPGTDLLTGRDLAGRIEIPGRDAVVLRLAGSGARRTDTESPLTNEGER</sequence>
<evidence type="ECO:0000313" key="4">
    <source>
        <dbReference type="Proteomes" id="UP001597024"/>
    </source>
</evidence>
<dbReference type="InterPro" id="IPR003476">
    <property type="entry name" value="Glyco_hydro_42"/>
</dbReference>
<feature type="domain" description="Beta-galactosidase C-terminal" evidence="2">
    <location>
        <begin position="71"/>
        <end position="124"/>
    </location>
</feature>
<evidence type="ECO:0000259" key="1">
    <source>
        <dbReference type="Pfam" id="PF08532"/>
    </source>
</evidence>
<feature type="non-terminal residue" evidence="3">
    <location>
        <position position="1"/>
    </location>
</feature>
<organism evidence="3 4">
    <name type="scientific">Streptosporangium algeriense</name>
    <dbReference type="NCBI Taxonomy" id="1682748"/>
    <lineage>
        <taxon>Bacteria</taxon>
        <taxon>Bacillati</taxon>
        <taxon>Actinomycetota</taxon>
        <taxon>Actinomycetes</taxon>
        <taxon>Streptosporangiales</taxon>
        <taxon>Streptosporangiaceae</taxon>
        <taxon>Streptosporangium</taxon>
    </lineage>
</organism>
<dbReference type="Gene3D" id="3.40.50.880">
    <property type="match status" value="1"/>
</dbReference>
<dbReference type="Pfam" id="PF08532">
    <property type="entry name" value="Glyco_hydro_42M"/>
    <property type="match status" value="1"/>
</dbReference>
<dbReference type="Gene3D" id="2.60.40.1180">
    <property type="entry name" value="Golgi alpha-mannosidase II"/>
    <property type="match status" value="1"/>
</dbReference>